<sequence length="71" mass="8077">MRRDKTPAPVRRSEQRLLGLRKLRSPSGQFCGIDFDILFAFQNGLNNHLSLRKSSATFAERKATKSAENNQ</sequence>
<reference evidence="1 2" key="1">
    <citation type="submission" date="2019-02" db="EMBL/GenBank/DDBJ databases">
        <title>Deep-cultivation of Planctomycetes and their phenomic and genomic characterization uncovers novel biology.</title>
        <authorList>
            <person name="Wiegand S."/>
            <person name="Jogler M."/>
            <person name="Boedeker C."/>
            <person name="Pinto D."/>
            <person name="Vollmers J."/>
            <person name="Rivas-Marin E."/>
            <person name="Kohn T."/>
            <person name="Peeters S.H."/>
            <person name="Heuer A."/>
            <person name="Rast P."/>
            <person name="Oberbeckmann S."/>
            <person name="Bunk B."/>
            <person name="Jeske O."/>
            <person name="Meyerdierks A."/>
            <person name="Storesund J.E."/>
            <person name="Kallscheuer N."/>
            <person name="Luecker S."/>
            <person name="Lage O.M."/>
            <person name="Pohl T."/>
            <person name="Merkel B.J."/>
            <person name="Hornburger P."/>
            <person name="Mueller R.-W."/>
            <person name="Bruemmer F."/>
            <person name="Labrenz M."/>
            <person name="Spormann A.M."/>
            <person name="Op Den Camp H."/>
            <person name="Overmann J."/>
            <person name="Amann R."/>
            <person name="Jetten M.S.M."/>
            <person name="Mascher T."/>
            <person name="Medema M.H."/>
            <person name="Devos D.P."/>
            <person name="Kaster A.-K."/>
            <person name="Ovreas L."/>
            <person name="Rohde M."/>
            <person name="Galperin M.Y."/>
            <person name="Jogler C."/>
        </authorList>
    </citation>
    <scope>NUCLEOTIDE SEQUENCE [LARGE SCALE GENOMIC DNA]</scope>
    <source>
        <strain evidence="1 2">Pla144</strain>
    </source>
</reference>
<keyword evidence="2" id="KW-1185">Reference proteome</keyword>
<evidence type="ECO:0000313" key="1">
    <source>
        <dbReference type="EMBL" id="TWU29430.1"/>
    </source>
</evidence>
<gene>
    <name evidence="1" type="ORF">Pla144_02080</name>
</gene>
<protein>
    <submittedName>
        <fullName evidence="1">Uncharacterized protein</fullName>
    </submittedName>
</protein>
<name>A0A5C6CXZ1_9BACT</name>
<dbReference type="Proteomes" id="UP000318437">
    <property type="component" value="Unassembled WGS sequence"/>
</dbReference>
<dbReference type="AlphaFoldDB" id="A0A5C6CXZ1"/>
<comment type="caution">
    <text evidence="1">The sequence shown here is derived from an EMBL/GenBank/DDBJ whole genome shotgun (WGS) entry which is preliminary data.</text>
</comment>
<organism evidence="1 2">
    <name type="scientific">Bythopirellula polymerisocia</name>
    <dbReference type="NCBI Taxonomy" id="2528003"/>
    <lineage>
        <taxon>Bacteria</taxon>
        <taxon>Pseudomonadati</taxon>
        <taxon>Planctomycetota</taxon>
        <taxon>Planctomycetia</taxon>
        <taxon>Pirellulales</taxon>
        <taxon>Lacipirellulaceae</taxon>
        <taxon>Bythopirellula</taxon>
    </lineage>
</organism>
<dbReference type="EMBL" id="SJPS01000001">
    <property type="protein sequence ID" value="TWU29430.1"/>
    <property type="molecule type" value="Genomic_DNA"/>
</dbReference>
<evidence type="ECO:0000313" key="2">
    <source>
        <dbReference type="Proteomes" id="UP000318437"/>
    </source>
</evidence>
<proteinExistence type="predicted"/>
<accession>A0A5C6CXZ1</accession>